<protein>
    <submittedName>
        <fullName evidence="2">Tyrosine-type recombinase/integrase</fullName>
    </submittedName>
</protein>
<evidence type="ECO:0000313" key="2">
    <source>
        <dbReference type="EMBL" id="MDE8654638.1"/>
    </source>
</evidence>
<proteinExistence type="predicted"/>
<dbReference type="Gene3D" id="1.10.443.10">
    <property type="entry name" value="Intergrase catalytic core"/>
    <property type="match status" value="1"/>
</dbReference>
<accession>A0ABT5WY28</accession>
<reference evidence="2 3" key="1">
    <citation type="submission" date="2023-03" db="EMBL/GenBank/DDBJ databases">
        <title>NovoSphingobium album sp. nov. isolated from polycyclic aromatic hydrocarbons- and heavy-metal polluted soil.</title>
        <authorList>
            <person name="Liu Z."/>
            <person name="Wang K."/>
        </authorList>
    </citation>
    <scope>NUCLEOTIDE SEQUENCE [LARGE SCALE GENOMIC DNA]</scope>
    <source>
        <strain evidence="2 3">H3SJ31-1</strain>
    </source>
</reference>
<name>A0ABT5WY28_9SPHN</name>
<keyword evidence="1" id="KW-0233">DNA recombination</keyword>
<dbReference type="EMBL" id="JARESE010000098">
    <property type="protein sequence ID" value="MDE8654638.1"/>
    <property type="molecule type" value="Genomic_DNA"/>
</dbReference>
<dbReference type="SUPFAM" id="SSF56349">
    <property type="entry name" value="DNA breaking-rejoining enzymes"/>
    <property type="match status" value="1"/>
</dbReference>
<sequence>MNLLHHGVDQAVIALWLGHESVETTQVYIHADMRLKEKALARVAAPDVPTGRFQPDDHLLAFLEGL</sequence>
<organism evidence="2 3">
    <name type="scientific">Novosphingobium album</name>
    <name type="common">ex Liu et al. 2023</name>
    <dbReference type="NCBI Taxonomy" id="3031130"/>
    <lineage>
        <taxon>Bacteria</taxon>
        <taxon>Pseudomonadati</taxon>
        <taxon>Pseudomonadota</taxon>
        <taxon>Alphaproteobacteria</taxon>
        <taxon>Sphingomonadales</taxon>
        <taxon>Sphingomonadaceae</taxon>
        <taxon>Novosphingobium</taxon>
    </lineage>
</organism>
<dbReference type="InterPro" id="IPR011010">
    <property type="entry name" value="DNA_brk_join_enz"/>
</dbReference>
<gene>
    <name evidence="2" type="ORF">PYV00_23365</name>
</gene>
<dbReference type="RefSeq" id="WP_275230840.1">
    <property type="nucleotide sequence ID" value="NZ_JARESE010000098.1"/>
</dbReference>
<dbReference type="Proteomes" id="UP001216253">
    <property type="component" value="Unassembled WGS sequence"/>
</dbReference>
<keyword evidence="3" id="KW-1185">Reference proteome</keyword>
<comment type="caution">
    <text evidence="2">The sequence shown here is derived from an EMBL/GenBank/DDBJ whole genome shotgun (WGS) entry which is preliminary data.</text>
</comment>
<evidence type="ECO:0000256" key="1">
    <source>
        <dbReference type="ARBA" id="ARBA00023172"/>
    </source>
</evidence>
<evidence type="ECO:0000313" key="3">
    <source>
        <dbReference type="Proteomes" id="UP001216253"/>
    </source>
</evidence>
<dbReference type="InterPro" id="IPR013762">
    <property type="entry name" value="Integrase-like_cat_sf"/>
</dbReference>